<dbReference type="EMBL" id="FCOX02000051">
    <property type="protein sequence ID" value="SAL02817.1"/>
    <property type="molecule type" value="Genomic_DNA"/>
</dbReference>
<protein>
    <submittedName>
        <fullName evidence="1">Uncharacterized protein</fullName>
    </submittedName>
</protein>
<accession>A0A158EA75</accession>
<evidence type="ECO:0000313" key="2">
    <source>
        <dbReference type="Proteomes" id="UP000071859"/>
    </source>
</evidence>
<comment type="caution">
    <text evidence="1">The sequence shown here is derived from an EMBL/GenBank/DDBJ whole genome shotgun (WGS) entry which is preliminary data.</text>
</comment>
<organism evidence="1 2">
    <name type="scientific">Caballeronia calidae</name>
    <dbReference type="NCBI Taxonomy" id="1777139"/>
    <lineage>
        <taxon>Bacteria</taxon>
        <taxon>Pseudomonadati</taxon>
        <taxon>Pseudomonadota</taxon>
        <taxon>Betaproteobacteria</taxon>
        <taxon>Burkholderiales</taxon>
        <taxon>Burkholderiaceae</taxon>
        <taxon>Caballeronia</taxon>
    </lineage>
</organism>
<evidence type="ECO:0000313" key="1">
    <source>
        <dbReference type="EMBL" id="SAL02817.1"/>
    </source>
</evidence>
<dbReference type="Proteomes" id="UP000071859">
    <property type="component" value="Unassembled WGS sequence"/>
</dbReference>
<keyword evidence="2" id="KW-1185">Reference proteome</keyword>
<proteinExistence type="predicted"/>
<dbReference type="AlphaFoldDB" id="A0A158EA75"/>
<sequence length="48" mass="5347">MRDSLAWVTNCAAFAVISSEGKRIPVAGRYARYGAMVHRMALDTSIRF</sequence>
<reference evidence="1" key="1">
    <citation type="submission" date="2016-01" db="EMBL/GenBank/DDBJ databases">
        <authorList>
            <person name="Peeters C."/>
        </authorList>
    </citation>
    <scope>NUCLEOTIDE SEQUENCE</scope>
    <source>
        <strain evidence="1">LMG 29321</strain>
    </source>
</reference>
<gene>
    <name evidence="1" type="ORF">AWB78_06435</name>
</gene>
<name>A0A158EA75_9BURK</name>